<dbReference type="Gene3D" id="3.90.190.10">
    <property type="entry name" value="Protein tyrosine phosphatase superfamily"/>
    <property type="match status" value="1"/>
</dbReference>
<dbReference type="PANTHER" id="PTHR31126">
    <property type="entry name" value="TYROSINE-PROTEIN PHOSPHATASE"/>
    <property type="match status" value="1"/>
</dbReference>
<reference evidence="2 5" key="2">
    <citation type="journal article" date="2017" name="BMC Genomics">
        <title>Comparative and functional genomics of the Lactococcus lactis taxon; insights into evolution and niche adaptation.</title>
        <authorList>
            <person name="Kelleher P."/>
            <person name="Bottacini F."/>
            <person name="Mahony J."/>
            <person name="Kilcawley K.N."/>
            <person name="van Sinderen D."/>
        </authorList>
    </citation>
    <scope>NUCLEOTIDE SEQUENCE [LARGE SCALE GENOMIC DNA]</scope>
    <source>
        <strain evidence="2 5">UC06</strain>
    </source>
</reference>
<evidence type="ECO:0000313" key="5">
    <source>
        <dbReference type="Proteomes" id="UP000192095"/>
    </source>
</evidence>
<dbReference type="Proteomes" id="UP000192095">
    <property type="component" value="Chromosome"/>
</dbReference>
<dbReference type="RefSeq" id="WP_012898406.1">
    <property type="nucleotide sequence ID" value="NZ_BAABQR010000012.1"/>
</dbReference>
<dbReference type="Proteomes" id="UP000031847">
    <property type="component" value="Unassembled WGS sequence"/>
</dbReference>
<name>A0A0B8R232_LACLL</name>
<dbReference type="EMBL" id="BBSI01000036">
    <property type="protein sequence ID" value="GAM81248.1"/>
    <property type="molecule type" value="Genomic_DNA"/>
</dbReference>
<accession>A0A0B8R232</accession>
<dbReference type="GO" id="GO:0004721">
    <property type="term" value="F:phosphoprotein phosphatase activity"/>
    <property type="evidence" value="ECO:0007669"/>
    <property type="project" value="InterPro"/>
</dbReference>
<dbReference type="Pfam" id="PF13350">
    <property type="entry name" value="Y_phosphatase3"/>
    <property type="match status" value="1"/>
</dbReference>
<dbReference type="InterPro" id="IPR026893">
    <property type="entry name" value="Tyr/Ser_Pase_IphP-type"/>
</dbReference>
<dbReference type="EMBL" id="CP015902">
    <property type="protein sequence ID" value="ARE21560.1"/>
    <property type="molecule type" value="Genomic_DNA"/>
</dbReference>
<dbReference type="InterPro" id="IPR016130">
    <property type="entry name" value="Tyr_Pase_AS"/>
</dbReference>
<sequence>MLVNFRDIQAQNSKESGLKKNIFFRGGQLTDLTAEDKKILTNKFQIGKIYDFRGQEEVTTQPDVELKGIKYENIDILASETSGNNGSLQDMIINATDISEAMMKTYESIVISKSALEGYRAFLLDLLEQKQAVYFHCFAGKDRTGFAAALLLRLAGASDEEIMKDYLKTNIARKEVNQEIINSLKEKLTEDQIEGLQIALTVDKNYLFHAREIMNENFGSFEGYLSEGLSLEKDYIEHFQSLYLNYKS</sequence>
<protein>
    <submittedName>
        <fullName evidence="3">Protein tyrosine/serine phosphatase</fullName>
    </submittedName>
    <submittedName>
        <fullName evidence="2">Tyrosine-protein phosphatase</fullName>
    </submittedName>
</protein>
<dbReference type="SUPFAM" id="SSF52799">
    <property type="entry name" value="(Phosphotyrosine protein) phosphatases II"/>
    <property type="match status" value="1"/>
</dbReference>
<reference evidence="3 4" key="1">
    <citation type="submission" date="2015-01" db="EMBL/GenBank/DDBJ databases">
        <title>Lactococcus lactis subsp.lactis JCM 5805 whole genome shotgun sequence.</title>
        <authorList>
            <person name="Fujii T."/>
            <person name="Tomita Y."/>
            <person name="Ikushima S."/>
            <person name="Fujiwara D."/>
        </authorList>
    </citation>
    <scope>NUCLEOTIDE SEQUENCE [LARGE SCALE GENOMIC DNA]</scope>
    <source>
        <strain evidence="3 4">JCM 5805</strain>
    </source>
</reference>
<dbReference type="AlphaFoldDB" id="A0A0B8R232"/>
<organism evidence="3 4">
    <name type="scientific">Lactococcus lactis subsp. lactis</name>
    <name type="common">Streptococcus lactis</name>
    <dbReference type="NCBI Taxonomy" id="1360"/>
    <lineage>
        <taxon>Bacteria</taxon>
        <taxon>Bacillati</taxon>
        <taxon>Bacillota</taxon>
        <taxon>Bacilli</taxon>
        <taxon>Lactobacillales</taxon>
        <taxon>Streptococcaceae</taxon>
        <taxon>Lactococcus</taxon>
    </lineage>
</organism>
<evidence type="ECO:0000256" key="1">
    <source>
        <dbReference type="ARBA" id="ARBA00009580"/>
    </source>
</evidence>
<reference evidence="2" key="3">
    <citation type="submission" date="2023-07" db="EMBL/GenBank/DDBJ databases">
        <authorList>
            <person name="McDonnell B."/>
        </authorList>
    </citation>
    <scope>NUCLEOTIDE SEQUENCE</scope>
    <source>
        <strain evidence="2">UC06</strain>
    </source>
</reference>
<evidence type="ECO:0000313" key="2">
    <source>
        <dbReference type="EMBL" id="ARE21560.1"/>
    </source>
</evidence>
<dbReference type="InterPro" id="IPR029021">
    <property type="entry name" value="Prot-tyrosine_phosphatase-like"/>
</dbReference>
<evidence type="ECO:0000313" key="3">
    <source>
        <dbReference type="EMBL" id="GAM81248.1"/>
    </source>
</evidence>
<evidence type="ECO:0000313" key="4">
    <source>
        <dbReference type="Proteomes" id="UP000031847"/>
    </source>
</evidence>
<proteinExistence type="inferred from homology"/>
<dbReference type="PROSITE" id="PS00383">
    <property type="entry name" value="TYR_PHOSPHATASE_1"/>
    <property type="match status" value="1"/>
</dbReference>
<dbReference type="PANTHER" id="PTHR31126:SF1">
    <property type="entry name" value="TYROSINE SPECIFIC PROTEIN PHOSPHATASES DOMAIN-CONTAINING PROTEIN"/>
    <property type="match status" value="1"/>
</dbReference>
<gene>
    <name evidence="3" type="ORF">JCM5805K_2368</name>
    <name evidence="2" type="ORF">LLUC06_2018</name>
</gene>
<comment type="similarity">
    <text evidence="1">Belongs to the protein-tyrosine phosphatase family.</text>
</comment>
<dbReference type="PATRIC" id="fig|1360.113.peg.924"/>